<feature type="domain" description="Peptidase S1" evidence="2">
    <location>
        <begin position="1"/>
        <end position="132"/>
    </location>
</feature>
<dbReference type="HOGENOM" id="CLU_006842_1_7_1"/>
<keyword evidence="1" id="KW-1015">Disulfide bond</keyword>
<dbReference type="RefSeq" id="XP_009016925.1">
    <property type="nucleotide sequence ID" value="XM_009018677.1"/>
</dbReference>
<reference evidence="5" key="1">
    <citation type="submission" date="2012-12" db="EMBL/GenBank/DDBJ databases">
        <authorList>
            <person name="Hellsten U."/>
            <person name="Grimwood J."/>
            <person name="Chapman J.A."/>
            <person name="Shapiro H."/>
            <person name="Aerts A."/>
            <person name="Otillar R.P."/>
            <person name="Terry A.Y."/>
            <person name="Boore J.L."/>
            <person name="Simakov O."/>
            <person name="Marletaz F."/>
            <person name="Cho S.-J."/>
            <person name="Edsinger-Gonzales E."/>
            <person name="Havlak P."/>
            <person name="Kuo D.-H."/>
            <person name="Larsson T."/>
            <person name="Lv J."/>
            <person name="Arendt D."/>
            <person name="Savage R."/>
            <person name="Osoegawa K."/>
            <person name="de Jong P."/>
            <person name="Lindberg D.R."/>
            <person name="Seaver E.C."/>
            <person name="Weisblat D.A."/>
            <person name="Putnam N.H."/>
            <person name="Grigoriev I.V."/>
            <person name="Rokhsar D.S."/>
        </authorList>
    </citation>
    <scope>NUCLEOTIDE SEQUENCE</scope>
</reference>
<dbReference type="PROSITE" id="PS50240">
    <property type="entry name" value="TRYPSIN_DOM"/>
    <property type="match status" value="1"/>
</dbReference>
<reference evidence="4" key="3">
    <citation type="submission" date="2015-06" db="UniProtKB">
        <authorList>
            <consortium name="EnsemblMetazoa"/>
        </authorList>
    </citation>
    <scope>IDENTIFICATION</scope>
</reference>
<dbReference type="OrthoDB" id="6155696at2759"/>
<dbReference type="PROSITE" id="PS00134">
    <property type="entry name" value="TRYPSIN_HIS"/>
    <property type="match status" value="1"/>
</dbReference>
<dbReference type="GO" id="GO:0016485">
    <property type="term" value="P:protein processing"/>
    <property type="evidence" value="ECO:0000318"/>
    <property type="project" value="GO_Central"/>
</dbReference>
<dbReference type="OMA" id="EIMHERY"/>
<dbReference type="InterPro" id="IPR001314">
    <property type="entry name" value="Peptidase_S1A"/>
</dbReference>
<evidence type="ECO:0000313" key="3">
    <source>
        <dbReference type="EMBL" id="ESO04992.1"/>
    </source>
</evidence>
<reference evidence="3 5" key="2">
    <citation type="journal article" date="2013" name="Nature">
        <title>Insights into bilaterian evolution from three spiralian genomes.</title>
        <authorList>
            <person name="Simakov O."/>
            <person name="Marletaz F."/>
            <person name="Cho S.J."/>
            <person name="Edsinger-Gonzales E."/>
            <person name="Havlak P."/>
            <person name="Hellsten U."/>
            <person name="Kuo D.H."/>
            <person name="Larsson T."/>
            <person name="Lv J."/>
            <person name="Arendt D."/>
            <person name="Savage R."/>
            <person name="Osoegawa K."/>
            <person name="de Jong P."/>
            <person name="Grimwood J."/>
            <person name="Chapman J.A."/>
            <person name="Shapiro H."/>
            <person name="Aerts A."/>
            <person name="Otillar R.P."/>
            <person name="Terry A.Y."/>
            <person name="Boore J.L."/>
            <person name="Grigoriev I.V."/>
            <person name="Lindberg D.R."/>
            <person name="Seaver E.C."/>
            <person name="Weisblat D.A."/>
            <person name="Putnam N.H."/>
            <person name="Rokhsar D.S."/>
        </authorList>
    </citation>
    <scope>NUCLEOTIDE SEQUENCE</scope>
</reference>
<dbReference type="Gene3D" id="2.40.10.10">
    <property type="entry name" value="Trypsin-like serine proteases"/>
    <property type="match status" value="2"/>
</dbReference>
<keyword evidence="5" id="KW-1185">Reference proteome</keyword>
<evidence type="ECO:0000256" key="1">
    <source>
        <dbReference type="ARBA" id="ARBA00023157"/>
    </source>
</evidence>
<gene>
    <name evidence="4" type="primary">20215573</name>
    <name evidence="3" type="ORF">HELRODRAFT_78519</name>
</gene>
<dbReference type="EnsemblMetazoa" id="HelroT78519">
    <property type="protein sequence ID" value="HelroP78519"/>
    <property type="gene ID" value="HelroG78519"/>
</dbReference>
<dbReference type="InterPro" id="IPR009003">
    <property type="entry name" value="Peptidase_S1_PA"/>
</dbReference>
<dbReference type="GeneID" id="20215573"/>
<dbReference type="SMART" id="SM00020">
    <property type="entry name" value="Tryp_SPc"/>
    <property type="match status" value="1"/>
</dbReference>
<dbReference type="PANTHER" id="PTHR24252:SF7">
    <property type="entry name" value="HYALIN"/>
    <property type="match status" value="1"/>
</dbReference>
<protein>
    <recommendedName>
        <fullName evidence="2">Peptidase S1 domain-containing protein</fullName>
    </recommendedName>
</protein>
<dbReference type="SUPFAM" id="SSF50494">
    <property type="entry name" value="Trypsin-like serine proteases"/>
    <property type="match status" value="1"/>
</dbReference>
<dbReference type="EMBL" id="AMQM01004015">
    <property type="status" value="NOT_ANNOTATED_CDS"/>
    <property type="molecule type" value="Genomic_DNA"/>
</dbReference>
<dbReference type="Pfam" id="PF00089">
    <property type="entry name" value="Trypsin"/>
    <property type="match status" value="1"/>
</dbReference>
<dbReference type="GO" id="GO:0004252">
    <property type="term" value="F:serine-type endopeptidase activity"/>
    <property type="evidence" value="ECO:0007669"/>
    <property type="project" value="InterPro"/>
</dbReference>
<dbReference type="KEGG" id="hro:HELRODRAFT_78519"/>
<evidence type="ECO:0000313" key="5">
    <source>
        <dbReference type="Proteomes" id="UP000015101"/>
    </source>
</evidence>
<dbReference type="eggNOG" id="KOG3627">
    <property type="taxonomic scope" value="Eukaryota"/>
</dbReference>
<dbReference type="PANTHER" id="PTHR24252">
    <property type="entry name" value="ACROSIN-RELATED"/>
    <property type="match status" value="1"/>
</dbReference>
<dbReference type="Proteomes" id="UP000015101">
    <property type="component" value="Unassembled WGS sequence"/>
</dbReference>
<dbReference type="GO" id="GO:0008236">
    <property type="term" value="F:serine-type peptidase activity"/>
    <property type="evidence" value="ECO:0000318"/>
    <property type="project" value="GO_Central"/>
</dbReference>
<proteinExistence type="predicted"/>
<dbReference type="InterPro" id="IPR043504">
    <property type="entry name" value="Peptidase_S1_PA_chymotrypsin"/>
</dbReference>
<dbReference type="CTD" id="20215573"/>
<dbReference type="InterPro" id="IPR001254">
    <property type="entry name" value="Trypsin_dom"/>
</dbReference>
<dbReference type="EMBL" id="KB096411">
    <property type="protein sequence ID" value="ESO04992.1"/>
    <property type="molecule type" value="Genomic_DNA"/>
</dbReference>
<name>T1G3C5_HELRO</name>
<dbReference type="AlphaFoldDB" id="T1G3C5"/>
<dbReference type="InParanoid" id="T1G3C5"/>
<sequence>IINGDIAKNHAWPWQIQMYLSGDFQCGGSILNERWILTAAHCIWSEFLDIFEFKVTVGTNLLNDKGAKELSVVMVQGFNYSKTGFVNDIALLKLSEPLTFNKSVQPICLLNPTFAGVFDVCVATGHGVYETS</sequence>
<dbReference type="PRINTS" id="PR00722">
    <property type="entry name" value="CHYMOTRYPSIN"/>
</dbReference>
<dbReference type="STRING" id="6412.T1G3C5"/>
<evidence type="ECO:0000313" key="4">
    <source>
        <dbReference type="EnsemblMetazoa" id="HelroP78519"/>
    </source>
</evidence>
<dbReference type="FunFam" id="2.40.10.10:FF:000334">
    <property type="match status" value="1"/>
</dbReference>
<accession>T1G3C5</accession>
<dbReference type="InterPro" id="IPR018114">
    <property type="entry name" value="TRYPSIN_HIS"/>
</dbReference>
<organism evidence="4 5">
    <name type="scientific">Helobdella robusta</name>
    <name type="common">Californian leech</name>
    <dbReference type="NCBI Taxonomy" id="6412"/>
    <lineage>
        <taxon>Eukaryota</taxon>
        <taxon>Metazoa</taxon>
        <taxon>Spiralia</taxon>
        <taxon>Lophotrochozoa</taxon>
        <taxon>Annelida</taxon>
        <taxon>Clitellata</taxon>
        <taxon>Hirudinea</taxon>
        <taxon>Rhynchobdellida</taxon>
        <taxon>Glossiphoniidae</taxon>
        <taxon>Helobdella</taxon>
    </lineage>
</organism>
<evidence type="ECO:0000259" key="2">
    <source>
        <dbReference type="PROSITE" id="PS50240"/>
    </source>
</evidence>